<feature type="region of interest" description="Disordered" evidence="1">
    <location>
        <begin position="103"/>
        <end position="147"/>
    </location>
</feature>
<organism evidence="2 3">
    <name type="scientific">Panaeolus cyanescens</name>
    <dbReference type="NCBI Taxonomy" id="181874"/>
    <lineage>
        <taxon>Eukaryota</taxon>
        <taxon>Fungi</taxon>
        <taxon>Dikarya</taxon>
        <taxon>Basidiomycota</taxon>
        <taxon>Agaricomycotina</taxon>
        <taxon>Agaricomycetes</taxon>
        <taxon>Agaricomycetidae</taxon>
        <taxon>Agaricales</taxon>
        <taxon>Agaricineae</taxon>
        <taxon>Galeropsidaceae</taxon>
        <taxon>Panaeolus</taxon>
    </lineage>
</organism>
<feature type="compositionally biased region" description="Polar residues" evidence="1">
    <location>
        <begin position="830"/>
        <end position="841"/>
    </location>
</feature>
<evidence type="ECO:0000256" key="1">
    <source>
        <dbReference type="SAM" id="MobiDB-lite"/>
    </source>
</evidence>
<feature type="region of interest" description="Disordered" evidence="1">
    <location>
        <begin position="1"/>
        <end position="65"/>
    </location>
</feature>
<evidence type="ECO:0008006" key="4">
    <source>
        <dbReference type="Google" id="ProtNLM"/>
    </source>
</evidence>
<feature type="compositionally biased region" description="Low complexity" evidence="1">
    <location>
        <begin position="1003"/>
        <end position="1015"/>
    </location>
</feature>
<dbReference type="InParanoid" id="A0A409WD32"/>
<feature type="region of interest" description="Disordered" evidence="1">
    <location>
        <begin position="664"/>
        <end position="728"/>
    </location>
</feature>
<accession>A0A409WD32</accession>
<feature type="compositionally biased region" description="Low complexity" evidence="1">
    <location>
        <begin position="37"/>
        <end position="55"/>
    </location>
</feature>
<feature type="compositionally biased region" description="Basic and acidic residues" evidence="1">
    <location>
        <begin position="207"/>
        <end position="225"/>
    </location>
</feature>
<feature type="region of interest" description="Disordered" evidence="1">
    <location>
        <begin position="977"/>
        <end position="1015"/>
    </location>
</feature>
<sequence>MRNYERSRRVVEVVEREREEGEGEGRRGRRGGGNANGHGQQQQGHPSMQGQGQKKPAPPAPTAVVMSPELGAYLRRRIKVALRSGKEGEKWFEEMGVGAVGNPVVQGAKEDEGPSTTTTTTASSSSSTPTTNANSNTSNPSLDAPETPDEAAFISQLMHPTSPYVSHVLHGVILRYMPDVVHVVSLKGSFLYVGGSVGGLVGWGEEGVREGQSEKKGEGEGERVGEGVGEEMEQSKPKPLSQCGIADFAFHGDVVPLMRELKEGSVGVYNREWVGGEVGAGANGAPSNSGPSMNALVGSMISRPKSVDVLFRAKTFVGGSSGGKALDSREGDEGTYTNLNSSLNTNANSSSNAERMDYHDGQRYVWIHARGRLLAEPGKGRKAIILTGRVGDMWGVRWRDVFDAGGITKGKRTLVSVPSGGGGEADKDKHGEGRKAGGSEGDGEGDESVRDESKRIPALRKRKERDVSLKPFPAAHETQYPTVKFTDVHTEFWAMLGGQGAGTTTLDWVGEGVADVCGWGRTEVLGLNVRKLFAVSETGQFDQAMKVERVVRAMRRIQRNKRWGVRDPNDDVVGEGEVGNRRWRKVRALLSSKGGDVVDVWVVIYRGDAEDDDEVGDGLGDDSSRGDEKQRAGANVSYAPLFAQIRLMDAEMCWNGMREGERDLGPALNPAARNASSGSDADAGQASKDYTFSTPLTSSSPSLSPDISLDTSKTRATPNSSNPSGSGSGRLANIFDILSVNLGTSWQYELQQRRFMAQRVAEELEMLERADLGMAGGVEGCLWARQAQQQRGMGMDTARKVMESVHRVSFGGEPRKYANFPNRGEKEGSSMFQQPSTFSRQGVTLSQRVIDQGMRDASDNFSAHMQGQLPHAVSSPMEHRPPPQQPVYNMPFPSYPNLTSAPLPPPDGYDAPVHHPLPQNAYGMYNAYGYGQPFDGLAEIEMSERGQMMDMGEVDRMAMPPPSSIPSRLPVHLQRASSQNTMHVHPTAMNSPSPSGHPPSPVIGPVSGSPSQAYAAAAHHMHMPIPQGVVGAQYMNQHPHPGASIGGGGQGAKRRWGDM</sequence>
<evidence type="ECO:0000313" key="2">
    <source>
        <dbReference type="EMBL" id="PPQ76424.1"/>
    </source>
</evidence>
<dbReference type="AlphaFoldDB" id="A0A409WD32"/>
<dbReference type="Proteomes" id="UP000284842">
    <property type="component" value="Unassembled WGS sequence"/>
</dbReference>
<evidence type="ECO:0000313" key="3">
    <source>
        <dbReference type="Proteomes" id="UP000284842"/>
    </source>
</evidence>
<feature type="region of interest" description="Disordered" evidence="1">
    <location>
        <begin position="813"/>
        <end position="841"/>
    </location>
</feature>
<dbReference type="EMBL" id="NHTK01005574">
    <property type="protein sequence ID" value="PPQ76424.1"/>
    <property type="molecule type" value="Genomic_DNA"/>
</dbReference>
<reference evidence="2 3" key="1">
    <citation type="journal article" date="2018" name="Evol. Lett.">
        <title>Horizontal gene cluster transfer increased hallucinogenic mushroom diversity.</title>
        <authorList>
            <person name="Reynolds H.T."/>
            <person name="Vijayakumar V."/>
            <person name="Gluck-Thaler E."/>
            <person name="Korotkin H.B."/>
            <person name="Matheny P.B."/>
            <person name="Slot J.C."/>
        </authorList>
    </citation>
    <scope>NUCLEOTIDE SEQUENCE [LARGE SCALE GENOMIC DNA]</scope>
    <source>
        <strain evidence="2 3">2629</strain>
    </source>
</reference>
<protein>
    <recommendedName>
        <fullName evidence="4">PAS domain-containing protein</fullName>
    </recommendedName>
</protein>
<feature type="compositionally biased region" description="Basic and acidic residues" evidence="1">
    <location>
        <begin position="622"/>
        <end position="631"/>
    </location>
</feature>
<name>A0A409WD32_9AGAR</name>
<dbReference type="OrthoDB" id="447251at2759"/>
<feature type="region of interest" description="Disordered" evidence="1">
    <location>
        <begin position="613"/>
        <end position="632"/>
    </location>
</feature>
<feature type="region of interest" description="Disordered" evidence="1">
    <location>
        <begin position="412"/>
        <end position="462"/>
    </location>
</feature>
<comment type="caution">
    <text evidence="2">The sequence shown here is derived from an EMBL/GenBank/DDBJ whole genome shotgun (WGS) entry which is preliminary data.</text>
</comment>
<proteinExistence type="predicted"/>
<feature type="compositionally biased region" description="Low complexity" evidence="1">
    <location>
        <begin position="671"/>
        <end position="711"/>
    </location>
</feature>
<keyword evidence="3" id="KW-1185">Reference proteome</keyword>
<gene>
    <name evidence="2" type="ORF">CVT24_012611</name>
</gene>
<feature type="compositionally biased region" description="Basic and acidic residues" evidence="1">
    <location>
        <begin position="424"/>
        <end position="437"/>
    </location>
</feature>
<feature type="compositionally biased region" description="Low complexity" evidence="1">
    <location>
        <begin position="114"/>
        <end position="141"/>
    </location>
</feature>
<feature type="region of interest" description="Disordered" evidence="1">
    <location>
        <begin position="1035"/>
        <end position="1059"/>
    </location>
</feature>
<feature type="compositionally biased region" description="Basic and acidic residues" evidence="1">
    <location>
        <begin position="1"/>
        <end position="26"/>
    </location>
</feature>
<dbReference type="STRING" id="181874.A0A409WD32"/>
<feature type="region of interest" description="Disordered" evidence="1">
    <location>
        <begin position="207"/>
        <end position="239"/>
    </location>
</feature>